<gene>
    <name evidence="8" type="primary">menA</name>
    <name evidence="10" type="ORF">FB561_0766</name>
</gene>
<evidence type="ECO:0000256" key="1">
    <source>
        <dbReference type="ARBA" id="ARBA00004141"/>
    </source>
</evidence>
<feature type="transmembrane region" description="Helical" evidence="8">
    <location>
        <begin position="37"/>
        <end position="58"/>
    </location>
</feature>
<feature type="transmembrane region" description="Helical" evidence="8">
    <location>
        <begin position="166"/>
        <end position="187"/>
    </location>
</feature>
<accession>A0A561BLL9</accession>
<comment type="subcellular location">
    <subcellularLocation>
        <location evidence="8">Cell membrane</location>
        <topology evidence="8">Multi-pass membrane protein</topology>
    </subcellularLocation>
    <subcellularLocation>
        <location evidence="1">Membrane</location>
        <topology evidence="1">Multi-pass membrane protein</topology>
    </subcellularLocation>
</comment>
<dbReference type="InterPro" id="IPR004657">
    <property type="entry name" value="MenA"/>
</dbReference>
<dbReference type="EMBL" id="VIVK01000001">
    <property type="protein sequence ID" value="TWD79702.1"/>
    <property type="molecule type" value="Genomic_DNA"/>
</dbReference>
<comment type="caution">
    <text evidence="10">The sequence shown here is derived from an EMBL/GenBank/DDBJ whole genome shotgun (WGS) entry which is preliminary data.</text>
</comment>
<feature type="transmembrane region" description="Helical" evidence="8">
    <location>
        <begin position="141"/>
        <end position="160"/>
    </location>
</feature>
<dbReference type="GO" id="GO:0046428">
    <property type="term" value="F:1,4-dihydroxy-2-naphthoate polyprenyltransferase activity"/>
    <property type="evidence" value="ECO:0007669"/>
    <property type="project" value="UniProtKB-UniRule"/>
</dbReference>
<proteinExistence type="inferred from homology"/>
<evidence type="ECO:0000256" key="5">
    <source>
        <dbReference type="ARBA" id="ARBA00022692"/>
    </source>
</evidence>
<dbReference type="PANTHER" id="PTHR13929:SF0">
    <property type="entry name" value="UBIA PRENYLTRANSFERASE DOMAIN-CONTAINING PROTEIN 1"/>
    <property type="match status" value="1"/>
</dbReference>
<dbReference type="InterPro" id="IPR026046">
    <property type="entry name" value="UBIAD1"/>
</dbReference>
<keyword evidence="3 8" id="KW-1003">Cell membrane</keyword>
<evidence type="ECO:0000256" key="8">
    <source>
        <dbReference type="HAMAP-Rule" id="MF_01937"/>
    </source>
</evidence>
<keyword evidence="6 8" id="KW-1133">Transmembrane helix</keyword>
<keyword evidence="5 8" id="KW-0812">Transmembrane</keyword>
<comment type="similarity">
    <text evidence="8">Belongs to the MenA family. Type 1 subfamily.</text>
</comment>
<dbReference type="GO" id="GO:0042371">
    <property type="term" value="P:vitamin K biosynthetic process"/>
    <property type="evidence" value="ECO:0007669"/>
    <property type="project" value="TreeGrafter"/>
</dbReference>
<keyword evidence="2 8" id="KW-0474">Menaquinone biosynthesis</keyword>
<dbReference type="CDD" id="cd13962">
    <property type="entry name" value="PT_UbiA_UBIAD1"/>
    <property type="match status" value="1"/>
</dbReference>
<reference evidence="10 11" key="1">
    <citation type="submission" date="2019-06" db="EMBL/GenBank/DDBJ databases">
        <title>Sequencing the genomes of 1000 actinobacteria strains.</title>
        <authorList>
            <person name="Klenk H.-P."/>
        </authorList>
    </citation>
    <scope>NUCLEOTIDE SEQUENCE [LARGE SCALE GENOMIC DNA]</scope>
    <source>
        <strain evidence="10 11">DSM 24683</strain>
    </source>
</reference>
<evidence type="ECO:0000256" key="9">
    <source>
        <dbReference type="NCBIfam" id="TIGR00751"/>
    </source>
</evidence>
<dbReference type="NCBIfam" id="NF004751">
    <property type="entry name" value="PRK06080.1-3"/>
    <property type="match status" value="1"/>
</dbReference>
<dbReference type="EC" id="2.5.1.74" evidence="8 9"/>
<evidence type="ECO:0000256" key="4">
    <source>
        <dbReference type="ARBA" id="ARBA00022679"/>
    </source>
</evidence>
<dbReference type="NCBIfam" id="TIGR00751">
    <property type="entry name" value="menA"/>
    <property type="match status" value="1"/>
</dbReference>
<evidence type="ECO:0000256" key="2">
    <source>
        <dbReference type="ARBA" id="ARBA00022428"/>
    </source>
</evidence>
<keyword evidence="11" id="KW-1185">Reference proteome</keyword>
<feature type="transmembrane region" description="Helical" evidence="8">
    <location>
        <begin position="216"/>
        <end position="243"/>
    </location>
</feature>
<evidence type="ECO:0000313" key="11">
    <source>
        <dbReference type="Proteomes" id="UP000318380"/>
    </source>
</evidence>
<evidence type="ECO:0000256" key="3">
    <source>
        <dbReference type="ARBA" id="ARBA00022475"/>
    </source>
</evidence>
<keyword evidence="4 8" id="KW-0808">Transferase</keyword>
<dbReference type="Proteomes" id="UP000318380">
    <property type="component" value="Unassembled WGS sequence"/>
</dbReference>
<dbReference type="UniPathway" id="UPA00079">
    <property type="reaction ID" value="UER00168"/>
</dbReference>
<evidence type="ECO:0000313" key="10">
    <source>
        <dbReference type="EMBL" id="TWD79702.1"/>
    </source>
</evidence>
<dbReference type="HAMAP" id="MF_01937">
    <property type="entry name" value="MenA_1"/>
    <property type="match status" value="1"/>
</dbReference>
<name>A0A561BLL9_9ACTN</name>
<keyword evidence="7 8" id="KW-0472">Membrane</keyword>
<comment type="pathway">
    <text evidence="8">Quinol/quinone metabolism; menaquinone biosynthesis; menaquinol from 1,4-dihydroxy-2-naphthoate: step 1/2.</text>
</comment>
<dbReference type="OrthoDB" id="9767568at2"/>
<dbReference type="GO" id="GO:0005886">
    <property type="term" value="C:plasma membrane"/>
    <property type="evidence" value="ECO:0007669"/>
    <property type="project" value="UniProtKB-SubCell"/>
</dbReference>
<dbReference type="PIRSF" id="PIRSF005355">
    <property type="entry name" value="UBIAD1"/>
    <property type="match status" value="1"/>
</dbReference>
<evidence type="ECO:0000256" key="7">
    <source>
        <dbReference type="ARBA" id="ARBA00023136"/>
    </source>
</evidence>
<comment type="function">
    <text evidence="8">Conversion of 1,4-dihydroxy-2-naphthoate (DHNA) to demethylmenaquinone (DMK).</text>
</comment>
<feature type="transmembrane region" description="Helical" evidence="8">
    <location>
        <begin position="113"/>
        <end position="129"/>
    </location>
</feature>
<dbReference type="InterPro" id="IPR044878">
    <property type="entry name" value="UbiA_sf"/>
</dbReference>
<organism evidence="10 11">
    <name type="scientific">Kribbella amoyensis</name>
    <dbReference type="NCBI Taxonomy" id="996641"/>
    <lineage>
        <taxon>Bacteria</taxon>
        <taxon>Bacillati</taxon>
        <taxon>Actinomycetota</taxon>
        <taxon>Actinomycetes</taxon>
        <taxon>Propionibacteriales</taxon>
        <taxon>Kribbellaceae</taxon>
        <taxon>Kribbella</taxon>
    </lineage>
</organism>
<dbReference type="AlphaFoldDB" id="A0A561BLL9"/>
<evidence type="ECO:0000256" key="6">
    <source>
        <dbReference type="ARBA" id="ARBA00022989"/>
    </source>
</evidence>
<dbReference type="Gene3D" id="1.10.357.140">
    <property type="entry name" value="UbiA prenyltransferase"/>
    <property type="match status" value="1"/>
</dbReference>
<dbReference type="GO" id="GO:0009234">
    <property type="term" value="P:menaquinone biosynthetic process"/>
    <property type="evidence" value="ECO:0007669"/>
    <property type="project" value="UniProtKB-UniRule"/>
</dbReference>
<protein>
    <recommendedName>
        <fullName evidence="8 9">1,4-dihydroxy-2-naphthoate octaprenyltransferase</fullName>
        <shortName evidence="8">DHNA-octaprenyltransferase</shortName>
        <ecNumber evidence="8 9">2.5.1.74</ecNumber>
    </recommendedName>
</protein>
<dbReference type="PANTHER" id="PTHR13929">
    <property type="entry name" value="1,4-DIHYDROXY-2-NAPHTHOATE OCTAPRENYLTRANSFERASE"/>
    <property type="match status" value="1"/>
</dbReference>
<feature type="transmembrane region" description="Helical" evidence="8">
    <location>
        <begin position="87"/>
        <end position="107"/>
    </location>
</feature>
<dbReference type="Pfam" id="PF01040">
    <property type="entry name" value="UbiA"/>
    <property type="match status" value="1"/>
</dbReference>
<comment type="catalytic activity">
    <reaction evidence="8">
        <text>an all-trans-polyprenyl diphosphate + 1,4-dihydroxy-2-naphthoate + H(+) = a 2-demethylmenaquinol + CO2 + diphosphate</text>
        <dbReference type="Rhea" id="RHEA:26478"/>
        <dbReference type="Rhea" id="RHEA-COMP:9563"/>
        <dbReference type="Rhea" id="RHEA-COMP:9564"/>
        <dbReference type="ChEBI" id="CHEBI:11173"/>
        <dbReference type="ChEBI" id="CHEBI:15378"/>
        <dbReference type="ChEBI" id="CHEBI:16526"/>
        <dbReference type="ChEBI" id="CHEBI:33019"/>
        <dbReference type="ChEBI" id="CHEBI:55437"/>
        <dbReference type="ChEBI" id="CHEBI:58914"/>
        <dbReference type="EC" id="2.5.1.74"/>
    </reaction>
</comment>
<dbReference type="InterPro" id="IPR000537">
    <property type="entry name" value="UbiA_prenyltransferase"/>
</dbReference>
<sequence>MATPAQWIEGARPRTLPAAVAPVLVGTGAAAYLDGFVWWKALLALGVALALQIGVNYANDYSDGIRGTDENRVGPLRLVGSKVASPGAVKAAAFSCFGVGAVLGIVLCATSNWWLLVAGAASLVGAWFYTGGKKPYGYRALGEVSVFVFFGLVAVLGTTYVQAETLHWTAVAGAVGIGAIACALLVANNLRDIPTDSVTGKRTLAVVLGAKRSRQLYAALVGLAFVLAAVSAIATPWALLGLIAVPLGVRSIRVVLSDAVGPALIPVLKGTGLTELVYAIGLAIGLALGG</sequence>
<dbReference type="RefSeq" id="WP_145803047.1">
    <property type="nucleotide sequence ID" value="NZ_VIVK01000001.1"/>
</dbReference>